<comment type="caution">
    <text evidence="3">The sequence shown here is derived from an EMBL/GenBank/DDBJ whole genome shotgun (WGS) entry which is preliminary data.</text>
</comment>
<feature type="compositionally biased region" description="Basic and acidic residues" evidence="2">
    <location>
        <begin position="71"/>
        <end position="105"/>
    </location>
</feature>
<feature type="compositionally biased region" description="Basic and acidic residues" evidence="2">
    <location>
        <begin position="48"/>
        <end position="57"/>
    </location>
</feature>
<evidence type="ECO:0000256" key="1">
    <source>
        <dbReference type="SAM" id="Coils"/>
    </source>
</evidence>
<feature type="coiled-coil region" evidence="1">
    <location>
        <begin position="985"/>
        <end position="1019"/>
    </location>
</feature>
<dbReference type="AlphaFoldDB" id="A0A0F9P7P6"/>
<accession>A0A0F9P7P6</accession>
<proteinExistence type="predicted"/>
<dbReference type="EMBL" id="LAZR01003243">
    <property type="protein sequence ID" value="KKN20422.1"/>
    <property type="molecule type" value="Genomic_DNA"/>
</dbReference>
<evidence type="ECO:0000256" key="2">
    <source>
        <dbReference type="SAM" id="MobiDB-lite"/>
    </source>
</evidence>
<organism evidence="3">
    <name type="scientific">marine sediment metagenome</name>
    <dbReference type="NCBI Taxonomy" id="412755"/>
    <lineage>
        <taxon>unclassified sequences</taxon>
        <taxon>metagenomes</taxon>
        <taxon>ecological metagenomes</taxon>
    </lineage>
</organism>
<sequence>MTKNALEEEMQELFNSYEEHGLEQELQELENKLEEAYTQEQGLEISNELKQENHQEQQELENIMEGNHIQAQEEKSNLEIERIQEQDEKEVIKESHHTEIKEKNQELSPDVEQSNKKNQEIEQSVIQEVHQNVVQEEIRKKGEKQKEQTLKESDELYNERYKQETRGRPFYKGKETKGFIKWKKNLKEQKEKQEVKNELLLEKVEEKKEKSKEIREYKEEWAQYLANSIKESEFPEEIKEKLSDFLEKQENLRELLERSKTKEISEEMLEKELAKFEDILIEKRNIAKPLFMNFDWFRRYYNEMIRKSGRRVANLYISKKTREFLSHVSERIEQLENLRSLDETAEKFEEYLDKSFQIREKWALLLTRLIHEVPNKEITKETKRELKTVIKWYCEIKTILCNKNILREDKEKLIQRRIEKYIPRFFELFEILRRFLGIYGYYSRNWMEQSLIIAGKSTVSRLSQKLENIKKRNLASNLVKTIIEQISLNKHALAVYHKEAKTSGFTLMGKGSLLTFFTSKGGNKISPRNLGMFLGKIAPDTVNKWRNSLNKENFSLSTIDFRKINSWVMTLFKGEGSGVIQGRGLIQASLNTYMNENFAEMDFITKILFLLDKNAFWDNTGLPARTQAHSETFIEKQLSGKGYLQSIRYSSREVRQQEEYSKYLRLTTNLLLLKKSSFKWKSDAHYNKFKEEALDIVFQEMIDKGIYNDEDDIVISGLKEQHEALFYTLYALTEVRFEKYKNNPSGLEPFKDPSKNPKGLYTLTQLSTELGTRHLLGDYIRYNTYMTPETVAKLKNILKSEIFGSSKSKKRAIQALNKIPKFRSGNKSSYLGRVSHPILEDYLIKVLKKRGIFSKYEDRFNKPTSNHRIDSLIDLDSEVIKIIKEMFGTSLTDFSAIFIDYVIPSLRKFDKSVMGKVGKYAGDNRLLTIIFYGSYSSKAFELAQQKLASYPTDHKQNVVFVDLIDFAKELKILTDLEILNLEKINNLIKAALIQDEDALKELERRLDLALIDLETYRNNFLGRT</sequence>
<dbReference type="PANTHER" id="PTHR43049">
    <property type="entry name" value="EARLY ENDOSOME ANTIGEN"/>
    <property type="match status" value="1"/>
</dbReference>
<feature type="coiled-coil region" evidence="1">
    <location>
        <begin position="183"/>
        <end position="266"/>
    </location>
</feature>
<feature type="region of interest" description="Disordered" evidence="2">
    <location>
        <begin position="48"/>
        <end position="124"/>
    </location>
</feature>
<protein>
    <submittedName>
        <fullName evidence="3">Uncharacterized protein</fullName>
    </submittedName>
</protein>
<gene>
    <name evidence="3" type="ORF">LCGC14_0935790</name>
</gene>
<keyword evidence="1" id="KW-0175">Coiled coil</keyword>
<reference evidence="3" key="1">
    <citation type="journal article" date="2015" name="Nature">
        <title>Complex archaea that bridge the gap between prokaryotes and eukaryotes.</title>
        <authorList>
            <person name="Spang A."/>
            <person name="Saw J.H."/>
            <person name="Jorgensen S.L."/>
            <person name="Zaremba-Niedzwiedzka K."/>
            <person name="Martijn J."/>
            <person name="Lind A.E."/>
            <person name="van Eijk R."/>
            <person name="Schleper C."/>
            <person name="Guy L."/>
            <person name="Ettema T.J."/>
        </authorList>
    </citation>
    <scope>NUCLEOTIDE SEQUENCE</scope>
</reference>
<dbReference type="PANTHER" id="PTHR43049:SF1">
    <property type="entry name" value="EARLY ENDOSOME ANTIGEN"/>
    <property type="match status" value="1"/>
</dbReference>
<name>A0A0F9P7P6_9ZZZZ</name>
<feature type="region of interest" description="Disordered" evidence="2">
    <location>
        <begin position="137"/>
        <end position="168"/>
    </location>
</feature>
<evidence type="ECO:0000313" key="3">
    <source>
        <dbReference type="EMBL" id="KKN20422.1"/>
    </source>
</evidence>